<keyword evidence="1" id="KW-1133">Transmembrane helix</keyword>
<dbReference type="OrthoDB" id="2520872at2759"/>
<name>A0A061B8G0_RHOTO</name>
<dbReference type="EMBL" id="LK052947">
    <property type="protein sequence ID" value="CDR46207.1"/>
    <property type="molecule type" value="Genomic_DNA"/>
</dbReference>
<organism evidence="2">
    <name type="scientific">Rhodotorula toruloides</name>
    <name type="common">Yeast</name>
    <name type="synonym">Rhodosporidium toruloides</name>
    <dbReference type="NCBI Taxonomy" id="5286"/>
    <lineage>
        <taxon>Eukaryota</taxon>
        <taxon>Fungi</taxon>
        <taxon>Dikarya</taxon>
        <taxon>Basidiomycota</taxon>
        <taxon>Pucciniomycotina</taxon>
        <taxon>Microbotryomycetes</taxon>
        <taxon>Sporidiobolales</taxon>
        <taxon>Sporidiobolaceae</taxon>
        <taxon>Rhodotorula</taxon>
    </lineage>
</organism>
<keyword evidence="1" id="KW-0812">Transmembrane</keyword>
<protein>
    <submittedName>
        <fullName evidence="2">RHTO0S12e01596g1_1</fullName>
    </submittedName>
</protein>
<feature type="transmembrane region" description="Helical" evidence="1">
    <location>
        <begin position="32"/>
        <end position="50"/>
    </location>
</feature>
<dbReference type="AlphaFoldDB" id="A0A061B8G0"/>
<evidence type="ECO:0000256" key="1">
    <source>
        <dbReference type="SAM" id="Phobius"/>
    </source>
</evidence>
<sequence length="425" mass="45931">MPPTYEPLADSPAAAQLGRPWPRRPLSARNPWFLVACILTIVAVSAHFALGAHGDADTGAGYRSASVRWPFDAAEPHGLSTLVGASKLASRPGKAQTCTAHQLLDAVARARVDPAGPAALPPANATFEPADFRFSFDLPGCSPPHVYSAAEACDLLENSFGGLLLRGDSLVRHLANALFIILRGRRDGAITKGEARDICWGDRMFDDKKNCREFGLGDSQDPALDAPVCGGNVFLHYEDRACPSSPTSYVARLVEWRNKMPWYRKDLSPVVVQSFGLHCKMATSVSLLGAVKPLLNFASTAFPAPLPLWLGIHAPGPNKPVQFAGEQGPAAVQRYNAAMRRRLDGVQPGDQALAEGRMGFLDYFGMTDGAKSFDGTHYMYQVNLEKAHLLLNYLDVLAREVQGAGGLFNLSDICPSGVNDYRCRQ</sequence>
<gene>
    <name evidence="2" type="ORF">RHTO0S_12e01596g</name>
</gene>
<reference evidence="2" key="1">
    <citation type="journal article" date="2014" name="Genome Announc.">
        <title>Draft genome sequence of Rhodosporidium toruloides CECT1137, an oleaginous yeast of biotechnological interest.</title>
        <authorList>
            <person name="Morin N."/>
            <person name="Calcas X."/>
            <person name="Devillers H."/>
            <person name="Durrens P."/>
            <person name="Sherman D.J."/>
            <person name="Nicaud J.-M."/>
            <person name="Neuveglise C."/>
        </authorList>
    </citation>
    <scope>NUCLEOTIDE SEQUENCE</scope>
    <source>
        <strain evidence="2">CECT1137</strain>
    </source>
</reference>
<keyword evidence="1" id="KW-0472">Membrane</keyword>
<proteinExistence type="predicted"/>
<accession>A0A061B8G0</accession>
<evidence type="ECO:0000313" key="2">
    <source>
        <dbReference type="EMBL" id="CDR46207.1"/>
    </source>
</evidence>